<dbReference type="SUPFAM" id="SSF56300">
    <property type="entry name" value="Metallo-dependent phosphatases"/>
    <property type="match status" value="1"/>
</dbReference>
<evidence type="ECO:0000313" key="3">
    <source>
        <dbReference type="EMBL" id="MFC5863396.1"/>
    </source>
</evidence>
<feature type="chain" id="PRO_5045653631" evidence="1">
    <location>
        <begin position="28"/>
        <end position="321"/>
    </location>
</feature>
<proteinExistence type="predicted"/>
<accession>A0ABW1EGI2</accession>
<feature type="domain" description="Calcineurin-like phosphoesterase" evidence="2">
    <location>
        <begin position="40"/>
        <end position="261"/>
    </location>
</feature>
<reference evidence="4" key="1">
    <citation type="journal article" date="2019" name="Int. J. Syst. Evol. Microbiol.">
        <title>The Global Catalogue of Microorganisms (GCM) 10K type strain sequencing project: providing services to taxonomists for standard genome sequencing and annotation.</title>
        <authorList>
            <consortium name="The Broad Institute Genomics Platform"/>
            <consortium name="The Broad Institute Genome Sequencing Center for Infectious Disease"/>
            <person name="Wu L."/>
            <person name="Ma J."/>
        </authorList>
    </citation>
    <scope>NUCLEOTIDE SEQUENCE [LARGE SCALE GENOMIC DNA]</scope>
    <source>
        <strain evidence="4">JCM 4087</strain>
    </source>
</reference>
<evidence type="ECO:0000259" key="2">
    <source>
        <dbReference type="Pfam" id="PF00149"/>
    </source>
</evidence>
<gene>
    <name evidence="3" type="ORF">ACFPT7_13915</name>
</gene>
<keyword evidence="3" id="KW-0378">Hydrolase</keyword>
<evidence type="ECO:0000313" key="4">
    <source>
        <dbReference type="Proteomes" id="UP001596091"/>
    </source>
</evidence>
<name>A0ABW1EGI2_9BACT</name>
<dbReference type="Gene3D" id="3.60.21.10">
    <property type="match status" value="1"/>
</dbReference>
<feature type="signal peptide" evidence="1">
    <location>
        <begin position="1"/>
        <end position="27"/>
    </location>
</feature>
<dbReference type="PROSITE" id="PS51318">
    <property type="entry name" value="TAT"/>
    <property type="match status" value="1"/>
</dbReference>
<dbReference type="EC" id="3.1.-.-" evidence="3"/>
<dbReference type="InterPro" id="IPR004843">
    <property type="entry name" value="Calcineurin-like_PHP"/>
</dbReference>
<dbReference type="GO" id="GO:0016787">
    <property type="term" value="F:hydrolase activity"/>
    <property type="evidence" value="ECO:0007669"/>
    <property type="project" value="UniProtKB-KW"/>
</dbReference>
<dbReference type="EMBL" id="JBHSPH010000004">
    <property type="protein sequence ID" value="MFC5863396.1"/>
    <property type="molecule type" value="Genomic_DNA"/>
</dbReference>
<dbReference type="Pfam" id="PF00149">
    <property type="entry name" value="Metallophos"/>
    <property type="match status" value="1"/>
</dbReference>
<keyword evidence="4" id="KW-1185">Reference proteome</keyword>
<dbReference type="InterPro" id="IPR051918">
    <property type="entry name" value="STPP_CPPED1"/>
</dbReference>
<organism evidence="3 4">
    <name type="scientific">Acidicapsa dinghuensis</name>
    <dbReference type="NCBI Taxonomy" id="2218256"/>
    <lineage>
        <taxon>Bacteria</taxon>
        <taxon>Pseudomonadati</taxon>
        <taxon>Acidobacteriota</taxon>
        <taxon>Terriglobia</taxon>
        <taxon>Terriglobales</taxon>
        <taxon>Acidobacteriaceae</taxon>
        <taxon>Acidicapsa</taxon>
    </lineage>
</organism>
<evidence type="ECO:0000256" key="1">
    <source>
        <dbReference type="SAM" id="SignalP"/>
    </source>
</evidence>
<dbReference type="InterPro" id="IPR006311">
    <property type="entry name" value="TAT_signal"/>
</dbReference>
<dbReference type="PANTHER" id="PTHR43143:SF1">
    <property type="entry name" value="SERINE_THREONINE-PROTEIN PHOSPHATASE CPPED1"/>
    <property type="match status" value="1"/>
</dbReference>
<protein>
    <submittedName>
        <fullName evidence="3">Metallophosphoesterase family protein</fullName>
        <ecNumber evidence="3">3.1.-.-</ecNumber>
    </submittedName>
</protein>
<dbReference type="InterPro" id="IPR029052">
    <property type="entry name" value="Metallo-depent_PP-like"/>
</dbReference>
<dbReference type="PANTHER" id="PTHR43143">
    <property type="entry name" value="METALLOPHOSPHOESTERASE, CALCINEURIN SUPERFAMILY"/>
    <property type="match status" value="1"/>
</dbReference>
<keyword evidence="1" id="KW-0732">Signal</keyword>
<sequence length="321" mass="35176">MSILNRREFLASSALTAGALATGTAFAEQSALATPPGSFNFIFLTDTHIEPELDAAHGCSMAFRKAAAIPADFAIQGGDHVFDALAVDRKRADSLFDLYHHTEQALDLKVHHAIGNHDHFGIFEKSGVALGSDGYGKQMFIERVGPTYYSFDHKGYHFVVLDSIQPTPDRSWDARIDDTQLAWLKEDLGNVIHGTPVIVTTHVPLITAAGQYAAPEAHSGSGVTTASTVVHPQLSVVNSWQVLPLLEQHNTLAVLQGHTHINETIRFRGIQYITSGAVCGNWWHGTRWGIPEGFTVVSLRDGKIDFRYETYGFKTVDPQNT</sequence>
<dbReference type="RefSeq" id="WP_263341298.1">
    <property type="nucleotide sequence ID" value="NZ_JAGSYH010000007.1"/>
</dbReference>
<dbReference type="Proteomes" id="UP001596091">
    <property type="component" value="Unassembled WGS sequence"/>
</dbReference>
<comment type="caution">
    <text evidence="3">The sequence shown here is derived from an EMBL/GenBank/DDBJ whole genome shotgun (WGS) entry which is preliminary data.</text>
</comment>